<dbReference type="EMBL" id="GBRH01168298">
    <property type="protein sequence ID" value="JAE29598.1"/>
    <property type="molecule type" value="Transcribed_RNA"/>
</dbReference>
<dbReference type="AlphaFoldDB" id="A0A0A9H9R1"/>
<protein>
    <submittedName>
        <fullName evidence="2">Uncharacterized protein</fullName>
    </submittedName>
</protein>
<sequence length="44" mass="4931">MLCQNSLCLFYIGLCQSSLFTVVYKSSVGDSVEHQPKMYNSHTA</sequence>
<evidence type="ECO:0000256" key="1">
    <source>
        <dbReference type="SAM" id="SignalP"/>
    </source>
</evidence>
<feature type="signal peptide" evidence="1">
    <location>
        <begin position="1"/>
        <end position="17"/>
    </location>
</feature>
<reference evidence="2" key="2">
    <citation type="journal article" date="2015" name="Data Brief">
        <title>Shoot transcriptome of the giant reed, Arundo donax.</title>
        <authorList>
            <person name="Barrero R.A."/>
            <person name="Guerrero F.D."/>
            <person name="Moolhuijzen P."/>
            <person name="Goolsby J.A."/>
            <person name="Tidwell J."/>
            <person name="Bellgard S.E."/>
            <person name="Bellgard M.I."/>
        </authorList>
    </citation>
    <scope>NUCLEOTIDE SEQUENCE</scope>
    <source>
        <tissue evidence="2">Shoot tissue taken approximately 20 cm above the soil surface</tissue>
    </source>
</reference>
<proteinExistence type="predicted"/>
<feature type="chain" id="PRO_5002048114" evidence="1">
    <location>
        <begin position="18"/>
        <end position="44"/>
    </location>
</feature>
<name>A0A0A9H9R1_ARUDO</name>
<accession>A0A0A9H9R1</accession>
<keyword evidence="1" id="KW-0732">Signal</keyword>
<evidence type="ECO:0000313" key="2">
    <source>
        <dbReference type="EMBL" id="JAE29598.1"/>
    </source>
</evidence>
<organism evidence="2">
    <name type="scientific">Arundo donax</name>
    <name type="common">Giant reed</name>
    <name type="synonym">Donax arundinaceus</name>
    <dbReference type="NCBI Taxonomy" id="35708"/>
    <lineage>
        <taxon>Eukaryota</taxon>
        <taxon>Viridiplantae</taxon>
        <taxon>Streptophyta</taxon>
        <taxon>Embryophyta</taxon>
        <taxon>Tracheophyta</taxon>
        <taxon>Spermatophyta</taxon>
        <taxon>Magnoliopsida</taxon>
        <taxon>Liliopsida</taxon>
        <taxon>Poales</taxon>
        <taxon>Poaceae</taxon>
        <taxon>PACMAD clade</taxon>
        <taxon>Arundinoideae</taxon>
        <taxon>Arundineae</taxon>
        <taxon>Arundo</taxon>
    </lineage>
</organism>
<reference evidence="2" key="1">
    <citation type="submission" date="2014-09" db="EMBL/GenBank/DDBJ databases">
        <authorList>
            <person name="Magalhaes I.L.F."/>
            <person name="Oliveira U."/>
            <person name="Santos F.R."/>
            <person name="Vidigal T.H.D.A."/>
            <person name="Brescovit A.D."/>
            <person name="Santos A.J."/>
        </authorList>
    </citation>
    <scope>NUCLEOTIDE SEQUENCE</scope>
    <source>
        <tissue evidence="2">Shoot tissue taken approximately 20 cm above the soil surface</tissue>
    </source>
</reference>